<sequence>MSLMILSTVYFFLCVVLRTKGDQEKSKETWYFKIQYVNCERWLGKPEQTFLVRQYETGNTSLMKRNYDAEKEQHPIEPLPTCTHAMNECLRGKPCNQVFENFKNSCKAREGKCRMESRSSTQYLLQEVLLNGIPDNKRMRSMRI</sequence>
<dbReference type="EMBL" id="JACSDY010000006">
    <property type="protein sequence ID" value="KAF7425590.1"/>
    <property type="molecule type" value="Genomic_DNA"/>
</dbReference>
<keyword evidence="3" id="KW-1185">Reference proteome</keyword>
<evidence type="ECO:0000313" key="3">
    <source>
        <dbReference type="Proteomes" id="UP000600918"/>
    </source>
</evidence>
<accession>A0A834UAD1</accession>
<proteinExistence type="predicted"/>
<name>A0A834UAD1_VESPE</name>
<evidence type="ECO:0000313" key="2">
    <source>
        <dbReference type="EMBL" id="KAF7425590.1"/>
    </source>
</evidence>
<feature type="chain" id="PRO_5032408989" description="GDNF/GAS1 domain-containing protein" evidence="1">
    <location>
        <begin position="22"/>
        <end position="144"/>
    </location>
</feature>
<dbReference type="InterPro" id="IPR037193">
    <property type="entry name" value="GDNF_alpha"/>
</dbReference>
<gene>
    <name evidence="2" type="ORF">H0235_008028</name>
</gene>
<feature type="signal peptide" evidence="1">
    <location>
        <begin position="1"/>
        <end position="21"/>
    </location>
</feature>
<organism evidence="2 3">
    <name type="scientific">Vespula pensylvanica</name>
    <name type="common">Western yellow jacket</name>
    <name type="synonym">Wasp</name>
    <dbReference type="NCBI Taxonomy" id="30213"/>
    <lineage>
        <taxon>Eukaryota</taxon>
        <taxon>Metazoa</taxon>
        <taxon>Ecdysozoa</taxon>
        <taxon>Arthropoda</taxon>
        <taxon>Hexapoda</taxon>
        <taxon>Insecta</taxon>
        <taxon>Pterygota</taxon>
        <taxon>Neoptera</taxon>
        <taxon>Endopterygota</taxon>
        <taxon>Hymenoptera</taxon>
        <taxon>Apocrita</taxon>
        <taxon>Aculeata</taxon>
        <taxon>Vespoidea</taxon>
        <taxon>Vespidae</taxon>
        <taxon>Vespinae</taxon>
        <taxon>Vespula</taxon>
    </lineage>
</organism>
<comment type="caution">
    <text evidence="2">The sequence shown here is derived from an EMBL/GenBank/DDBJ whole genome shotgun (WGS) entry which is preliminary data.</text>
</comment>
<dbReference type="SUPFAM" id="SSF110035">
    <property type="entry name" value="GDNF receptor-like"/>
    <property type="match status" value="1"/>
</dbReference>
<evidence type="ECO:0000256" key="1">
    <source>
        <dbReference type="SAM" id="SignalP"/>
    </source>
</evidence>
<keyword evidence="1" id="KW-0732">Signal</keyword>
<reference evidence="2" key="1">
    <citation type="journal article" date="2020" name="G3 (Bethesda)">
        <title>High-Quality Assemblies for Three Invasive Social Wasps from the &lt;i&gt;Vespula&lt;/i&gt; Genus.</title>
        <authorList>
            <person name="Harrop T.W.R."/>
            <person name="Guhlin J."/>
            <person name="McLaughlin G.M."/>
            <person name="Permina E."/>
            <person name="Stockwell P."/>
            <person name="Gilligan J."/>
            <person name="Le Lec M.F."/>
            <person name="Gruber M.A.M."/>
            <person name="Quinn O."/>
            <person name="Lovegrove M."/>
            <person name="Duncan E.J."/>
            <person name="Remnant E.J."/>
            <person name="Van Eeckhoven J."/>
            <person name="Graham B."/>
            <person name="Knapp R.A."/>
            <person name="Langford K.W."/>
            <person name="Kronenberg Z."/>
            <person name="Press M.O."/>
            <person name="Eacker S.M."/>
            <person name="Wilson-Rankin E.E."/>
            <person name="Purcell J."/>
            <person name="Lester P.J."/>
            <person name="Dearden P.K."/>
        </authorList>
    </citation>
    <scope>NUCLEOTIDE SEQUENCE</scope>
    <source>
        <strain evidence="2">Volc-1</strain>
    </source>
</reference>
<dbReference type="AlphaFoldDB" id="A0A834UAD1"/>
<evidence type="ECO:0008006" key="4">
    <source>
        <dbReference type="Google" id="ProtNLM"/>
    </source>
</evidence>
<dbReference type="Proteomes" id="UP000600918">
    <property type="component" value="Unassembled WGS sequence"/>
</dbReference>
<protein>
    <recommendedName>
        <fullName evidence="4">GDNF/GAS1 domain-containing protein</fullName>
    </recommendedName>
</protein>